<organism evidence="1">
    <name type="scientific">Arundo donax</name>
    <name type="common">Giant reed</name>
    <name type="synonym">Donax arundinaceus</name>
    <dbReference type="NCBI Taxonomy" id="35708"/>
    <lineage>
        <taxon>Eukaryota</taxon>
        <taxon>Viridiplantae</taxon>
        <taxon>Streptophyta</taxon>
        <taxon>Embryophyta</taxon>
        <taxon>Tracheophyta</taxon>
        <taxon>Spermatophyta</taxon>
        <taxon>Magnoliopsida</taxon>
        <taxon>Liliopsida</taxon>
        <taxon>Poales</taxon>
        <taxon>Poaceae</taxon>
        <taxon>PACMAD clade</taxon>
        <taxon>Arundinoideae</taxon>
        <taxon>Arundineae</taxon>
        <taxon>Arundo</taxon>
    </lineage>
</organism>
<reference evidence="1" key="2">
    <citation type="journal article" date="2015" name="Data Brief">
        <title>Shoot transcriptome of the giant reed, Arundo donax.</title>
        <authorList>
            <person name="Barrero R.A."/>
            <person name="Guerrero F.D."/>
            <person name="Moolhuijzen P."/>
            <person name="Goolsby J.A."/>
            <person name="Tidwell J."/>
            <person name="Bellgard S.E."/>
            <person name="Bellgard M.I."/>
        </authorList>
    </citation>
    <scope>NUCLEOTIDE SEQUENCE</scope>
    <source>
        <tissue evidence="1">Shoot tissue taken approximately 20 cm above the soil surface</tissue>
    </source>
</reference>
<sequence length="87" mass="9406">MARSAFGGLVGRYLALPASSSREVLPALRATADRSRAAHSSSTDHIWEPEPDGERASWSLLMKLLAHLTRFEAPIFQGDVIETAASV</sequence>
<reference evidence="1" key="1">
    <citation type="submission" date="2014-09" db="EMBL/GenBank/DDBJ databases">
        <authorList>
            <person name="Magalhaes I.L.F."/>
            <person name="Oliveira U."/>
            <person name="Santos F.R."/>
            <person name="Vidigal T.H.D.A."/>
            <person name="Brescovit A.D."/>
            <person name="Santos A.J."/>
        </authorList>
    </citation>
    <scope>NUCLEOTIDE SEQUENCE</scope>
    <source>
        <tissue evidence="1">Shoot tissue taken approximately 20 cm above the soil surface</tissue>
    </source>
</reference>
<proteinExistence type="predicted"/>
<evidence type="ECO:0000313" key="1">
    <source>
        <dbReference type="EMBL" id="JAD16541.1"/>
    </source>
</evidence>
<dbReference type="AlphaFoldDB" id="A0A0A8XRR7"/>
<name>A0A0A8XRR7_ARUDO</name>
<protein>
    <submittedName>
        <fullName evidence="1">Uncharacterized protein</fullName>
    </submittedName>
</protein>
<accession>A0A0A8XRR7</accession>
<dbReference type="EMBL" id="GBRH01281354">
    <property type="protein sequence ID" value="JAD16541.1"/>
    <property type="molecule type" value="Transcribed_RNA"/>
</dbReference>